<dbReference type="InterPro" id="IPR008323">
    <property type="entry name" value="UCP033563"/>
</dbReference>
<reference evidence="1 2" key="1">
    <citation type="journal article" date="2016" name="Nat. Commun.">
        <title>Thousands of microbial genomes shed light on interconnected biogeochemical processes in an aquifer system.</title>
        <authorList>
            <person name="Anantharaman K."/>
            <person name="Brown C.T."/>
            <person name="Hug L.A."/>
            <person name="Sharon I."/>
            <person name="Castelle C.J."/>
            <person name="Probst A.J."/>
            <person name="Thomas B.C."/>
            <person name="Singh A."/>
            <person name="Wilkins M.J."/>
            <person name="Karaoz U."/>
            <person name="Brodie E.L."/>
            <person name="Williams K.H."/>
            <person name="Hubbard S.S."/>
            <person name="Banfield J.F."/>
        </authorList>
    </citation>
    <scope>NUCLEOTIDE SEQUENCE [LARGE SCALE GENOMIC DNA]</scope>
</reference>
<accession>A0A1F4W411</accession>
<proteinExistence type="predicted"/>
<name>A0A1F4W411_UNCKA</name>
<dbReference type="Pfam" id="PF06245">
    <property type="entry name" value="DUF1015"/>
    <property type="match status" value="1"/>
</dbReference>
<organism evidence="1 2">
    <name type="scientific">candidate division WWE3 bacterium RIFOXYB1_FULL_42_27</name>
    <dbReference type="NCBI Taxonomy" id="1802638"/>
    <lineage>
        <taxon>Bacteria</taxon>
        <taxon>Katanobacteria</taxon>
    </lineage>
</organism>
<gene>
    <name evidence="1" type="ORF">A2399_02215</name>
</gene>
<evidence type="ECO:0000313" key="1">
    <source>
        <dbReference type="EMBL" id="OGC64105.1"/>
    </source>
</evidence>
<dbReference type="Proteomes" id="UP000177955">
    <property type="component" value="Unassembled WGS sequence"/>
</dbReference>
<evidence type="ECO:0000313" key="2">
    <source>
        <dbReference type="Proteomes" id="UP000177955"/>
    </source>
</evidence>
<dbReference type="AlphaFoldDB" id="A0A1F4W411"/>
<evidence type="ECO:0008006" key="3">
    <source>
        <dbReference type="Google" id="ProtNLM"/>
    </source>
</evidence>
<sequence length="462" mass="52603">MLTMKQQIISKPRIILPNEKIDLNKWAVIACDQFTSPNETYWQKVESYVGKDPSTLNLIFPEYYLKDKQNIENRINTIHKNMDDYLTQGVIEDRISENYFIYTRRTLSNGKIRQGLVALLDLEAYSYTKGDKPAIRPTEGIVEERLPIRMKIREGAPLEYPHILMLVDDPERTLIEPLGKNLSAHTKLYDFDLMMGGGHAEGYAVTSQELENTIFSCIEKFGDPRAFSVKHGLEEIEPAIVLATGDGNHSLASAKAVWEKTKNSLMGENKQWENNPARYAMAEIINVYDDALEFEAIHRVLFNVGDVEIFLEKMRVFYKNLGSECEVEPIELKTNNFAEITNEKNQPENYQVFWLSYIKNGVQIFSTAKVKPGIHSITVGSLQMFLDDYLKSNQNATIDYLHGIETTVRDSSKEGNIGFFLPAIDKGGLFKTVAREGVTPRKTFSMGDAETKAYYIMGRSIV</sequence>
<dbReference type="PANTHER" id="PTHR36454">
    <property type="entry name" value="LMO2823 PROTEIN"/>
    <property type="match status" value="1"/>
</dbReference>
<dbReference type="PANTHER" id="PTHR36454:SF1">
    <property type="entry name" value="DUF1015 DOMAIN-CONTAINING PROTEIN"/>
    <property type="match status" value="1"/>
</dbReference>
<comment type="caution">
    <text evidence="1">The sequence shown here is derived from an EMBL/GenBank/DDBJ whole genome shotgun (WGS) entry which is preliminary data.</text>
</comment>
<dbReference type="EMBL" id="MEVV01000001">
    <property type="protein sequence ID" value="OGC64105.1"/>
    <property type="molecule type" value="Genomic_DNA"/>
</dbReference>
<protein>
    <recommendedName>
        <fullName evidence="3">DUF1015 domain-containing protein</fullName>
    </recommendedName>
</protein>